<dbReference type="OrthoDB" id="4448499at2759"/>
<dbReference type="Proteomes" id="UP000094569">
    <property type="component" value="Unassembled WGS sequence"/>
</dbReference>
<proteinExistence type="predicted"/>
<protein>
    <submittedName>
        <fullName evidence="1">Uncharacterized protein</fullName>
    </submittedName>
</protein>
<reference evidence="1 2" key="1">
    <citation type="journal article" date="2016" name="BMC Genomics">
        <title>Comparative genomic and transcriptomic analyses of the Fuzhuan brick tea-fermentation fungus Aspergillus cristatus.</title>
        <authorList>
            <person name="Ge Y."/>
            <person name="Wang Y."/>
            <person name="Liu Y."/>
            <person name="Tan Y."/>
            <person name="Ren X."/>
            <person name="Zhang X."/>
            <person name="Hyde K.D."/>
            <person name="Liu Y."/>
            <person name="Liu Z."/>
        </authorList>
    </citation>
    <scope>NUCLEOTIDE SEQUENCE [LARGE SCALE GENOMIC DNA]</scope>
    <source>
        <strain evidence="1 2">GZAAS20.1005</strain>
    </source>
</reference>
<evidence type="ECO:0000313" key="1">
    <source>
        <dbReference type="EMBL" id="ODM15765.1"/>
    </source>
</evidence>
<accession>A0A1E3B467</accession>
<organism evidence="1 2">
    <name type="scientific">Aspergillus cristatus</name>
    <name type="common">Chinese Fuzhuan brick tea-fermentation fungus</name>
    <name type="synonym">Eurotium cristatum</name>
    <dbReference type="NCBI Taxonomy" id="573508"/>
    <lineage>
        <taxon>Eukaryota</taxon>
        <taxon>Fungi</taxon>
        <taxon>Dikarya</taxon>
        <taxon>Ascomycota</taxon>
        <taxon>Pezizomycotina</taxon>
        <taxon>Eurotiomycetes</taxon>
        <taxon>Eurotiomycetidae</taxon>
        <taxon>Eurotiales</taxon>
        <taxon>Aspergillaceae</taxon>
        <taxon>Aspergillus</taxon>
        <taxon>Aspergillus subgen. Aspergillus</taxon>
    </lineage>
</organism>
<dbReference type="EMBL" id="JXNT01000015">
    <property type="protein sequence ID" value="ODM15765.1"/>
    <property type="molecule type" value="Genomic_DNA"/>
</dbReference>
<dbReference type="AlphaFoldDB" id="A0A1E3B467"/>
<sequence>MTATYTAPYTEEELENLLQEVDDLPPAIDNPGLGLDFSVLPSIDNIETMTSLCDLPSPPQSNGRSTCSHTSLEYDDVVHHAQKQIHSLQVKVDYLRSMVEHLTTYLTTLKPWMTDVTEALDKLSDAPVSATELESNVD</sequence>
<name>A0A1E3B467_ASPCR</name>
<keyword evidence="2" id="KW-1185">Reference proteome</keyword>
<gene>
    <name evidence="1" type="ORF">SI65_08999</name>
</gene>
<dbReference type="VEuPathDB" id="FungiDB:SI65_08999"/>
<comment type="caution">
    <text evidence="1">The sequence shown here is derived from an EMBL/GenBank/DDBJ whole genome shotgun (WGS) entry which is preliminary data.</text>
</comment>
<evidence type="ECO:0000313" key="2">
    <source>
        <dbReference type="Proteomes" id="UP000094569"/>
    </source>
</evidence>